<proteinExistence type="predicted"/>
<reference evidence="1" key="2">
    <citation type="submission" date="2023-04" db="EMBL/GenBank/DDBJ databases">
        <authorList>
            <person name="Bruccoleri R.E."/>
            <person name="Oakeley E.J."/>
            <person name="Faust A.-M."/>
            <person name="Dessus-Babus S."/>
            <person name="Altorfer M."/>
            <person name="Burckhardt D."/>
            <person name="Oertli M."/>
            <person name="Naumann U."/>
            <person name="Petersen F."/>
            <person name="Wong J."/>
        </authorList>
    </citation>
    <scope>NUCLEOTIDE SEQUENCE</scope>
    <source>
        <strain evidence="1">GSM-AAB239-AS_SAM_17_03QT</strain>
        <tissue evidence="1">Leaf</tissue>
    </source>
</reference>
<evidence type="ECO:0000313" key="2">
    <source>
        <dbReference type="Proteomes" id="UP001140949"/>
    </source>
</evidence>
<name>A0AAX6HPS2_IRIPA</name>
<gene>
    <name evidence="1" type="ORF">M6B38_298555</name>
</gene>
<dbReference type="Proteomes" id="UP001140949">
    <property type="component" value="Unassembled WGS sequence"/>
</dbReference>
<dbReference type="EMBL" id="JANAVB010007399">
    <property type="protein sequence ID" value="KAJ6842782.1"/>
    <property type="molecule type" value="Genomic_DNA"/>
</dbReference>
<comment type="caution">
    <text evidence="1">The sequence shown here is derived from an EMBL/GenBank/DDBJ whole genome shotgun (WGS) entry which is preliminary data.</text>
</comment>
<organism evidence="1 2">
    <name type="scientific">Iris pallida</name>
    <name type="common">Sweet iris</name>
    <dbReference type="NCBI Taxonomy" id="29817"/>
    <lineage>
        <taxon>Eukaryota</taxon>
        <taxon>Viridiplantae</taxon>
        <taxon>Streptophyta</taxon>
        <taxon>Embryophyta</taxon>
        <taxon>Tracheophyta</taxon>
        <taxon>Spermatophyta</taxon>
        <taxon>Magnoliopsida</taxon>
        <taxon>Liliopsida</taxon>
        <taxon>Asparagales</taxon>
        <taxon>Iridaceae</taxon>
        <taxon>Iridoideae</taxon>
        <taxon>Irideae</taxon>
        <taxon>Iris</taxon>
    </lineage>
</organism>
<dbReference type="AlphaFoldDB" id="A0AAX6HPS2"/>
<reference evidence="1" key="1">
    <citation type="journal article" date="2023" name="GigaByte">
        <title>Genome assembly of the bearded iris, Iris pallida Lam.</title>
        <authorList>
            <person name="Bruccoleri R.E."/>
            <person name="Oakeley E.J."/>
            <person name="Faust A.M.E."/>
            <person name="Altorfer M."/>
            <person name="Dessus-Babus S."/>
            <person name="Burckhardt D."/>
            <person name="Oertli M."/>
            <person name="Naumann U."/>
            <person name="Petersen F."/>
            <person name="Wong J."/>
        </authorList>
    </citation>
    <scope>NUCLEOTIDE SEQUENCE</scope>
    <source>
        <strain evidence="1">GSM-AAB239-AS_SAM_17_03QT</strain>
    </source>
</reference>
<evidence type="ECO:0000313" key="1">
    <source>
        <dbReference type="EMBL" id="KAJ6842782.1"/>
    </source>
</evidence>
<protein>
    <submittedName>
        <fullName evidence="1">Uncharacterized protein</fullName>
    </submittedName>
</protein>
<keyword evidence="2" id="KW-1185">Reference proteome</keyword>
<sequence>MSQWCSSLGLVRRSCLILKKCPTLELSLLGIRIQASLCRLCSSRGFVTNICSYPRFVSCFGLCGCRD</sequence>
<accession>A0AAX6HPS2</accession>